<comment type="caution">
    <text evidence="4">The sequence shown here is derived from an EMBL/GenBank/DDBJ whole genome shotgun (WGS) entry which is preliminary data.</text>
</comment>
<keyword evidence="3" id="KW-0732">Signal</keyword>
<dbReference type="Proteomes" id="UP001595828">
    <property type="component" value="Unassembled WGS sequence"/>
</dbReference>
<keyword evidence="5" id="KW-1185">Reference proteome</keyword>
<protein>
    <submittedName>
        <fullName evidence="4">Ribonuclease T</fullName>
    </submittedName>
</protein>
<evidence type="ECO:0000256" key="1">
    <source>
        <dbReference type="ARBA" id="ARBA00007469"/>
    </source>
</evidence>
<evidence type="ECO:0000256" key="3">
    <source>
        <dbReference type="SAM" id="SignalP"/>
    </source>
</evidence>
<dbReference type="PANTHER" id="PTHR11240">
    <property type="entry name" value="RIBONUCLEASE T2"/>
    <property type="match status" value="1"/>
</dbReference>
<organism evidence="4 5">
    <name type="scientific">Novosphingobium tardum</name>
    <dbReference type="NCBI Taxonomy" id="1538021"/>
    <lineage>
        <taxon>Bacteria</taxon>
        <taxon>Pseudomonadati</taxon>
        <taxon>Pseudomonadota</taxon>
        <taxon>Alphaproteobacteria</taxon>
        <taxon>Sphingomonadales</taxon>
        <taxon>Sphingomonadaceae</taxon>
        <taxon>Novosphingobium</taxon>
    </lineage>
</organism>
<proteinExistence type="inferred from homology"/>
<dbReference type="Gene3D" id="3.90.730.10">
    <property type="entry name" value="Ribonuclease T2-like"/>
    <property type="match status" value="1"/>
</dbReference>
<evidence type="ECO:0000313" key="4">
    <source>
        <dbReference type="EMBL" id="MFC4293855.1"/>
    </source>
</evidence>
<name>A0ABV8RLS6_9SPHN</name>
<dbReference type="SUPFAM" id="SSF55895">
    <property type="entry name" value="Ribonuclease Rh-like"/>
    <property type="match status" value="1"/>
</dbReference>
<dbReference type="Pfam" id="PF00445">
    <property type="entry name" value="Ribonuclease_T2"/>
    <property type="match status" value="1"/>
</dbReference>
<accession>A0ABV8RLS6</accession>
<gene>
    <name evidence="4" type="ORF">ACFO0A_02155</name>
</gene>
<dbReference type="PANTHER" id="PTHR11240:SF22">
    <property type="entry name" value="RIBONUCLEASE T2"/>
    <property type="match status" value="1"/>
</dbReference>
<dbReference type="RefSeq" id="WP_379537337.1">
    <property type="nucleotide sequence ID" value="NZ_JBHSDR010000003.1"/>
</dbReference>
<evidence type="ECO:0000313" key="5">
    <source>
        <dbReference type="Proteomes" id="UP001595828"/>
    </source>
</evidence>
<feature type="chain" id="PRO_5046831321" evidence="3">
    <location>
        <begin position="26"/>
        <end position="237"/>
    </location>
</feature>
<evidence type="ECO:0000256" key="2">
    <source>
        <dbReference type="RuleBase" id="RU004328"/>
    </source>
</evidence>
<dbReference type="InterPro" id="IPR018188">
    <property type="entry name" value="RNase_T2_His_AS_1"/>
</dbReference>
<reference evidence="5" key="1">
    <citation type="journal article" date="2019" name="Int. J. Syst. Evol. Microbiol.">
        <title>The Global Catalogue of Microorganisms (GCM) 10K type strain sequencing project: providing services to taxonomists for standard genome sequencing and annotation.</title>
        <authorList>
            <consortium name="The Broad Institute Genomics Platform"/>
            <consortium name="The Broad Institute Genome Sequencing Center for Infectious Disease"/>
            <person name="Wu L."/>
            <person name="Ma J."/>
        </authorList>
    </citation>
    <scope>NUCLEOTIDE SEQUENCE [LARGE SCALE GENOMIC DNA]</scope>
    <source>
        <strain evidence="5">CGMCC 1.12989</strain>
    </source>
</reference>
<dbReference type="EMBL" id="JBHSDR010000003">
    <property type="protein sequence ID" value="MFC4293855.1"/>
    <property type="molecule type" value="Genomic_DNA"/>
</dbReference>
<dbReference type="InterPro" id="IPR001568">
    <property type="entry name" value="RNase_T2-like"/>
</dbReference>
<dbReference type="InterPro" id="IPR036430">
    <property type="entry name" value="RNase_T2-like_sf"/>
</dbReference>
<comment type="similarity">
    <text evidence="1 2">Belongs to the RNase T2 family.</text>
</comment>
<sequence>MKVRGFLALCALVAAALPVAALAQAWQCSVPAHWPRPAIERPDGPVRRVPVTGYTLALSWSPEFCRSHRGSAAQRMQCGGGNGRFGFVVHGLWPEGAATFPQWCAKVAQPAPPVAAGQFCRTPSPALISHAWAKHGSCAFRRPEVYFRVSNILADAMRYPDMARLSRDRALNAGALRQALAQTNPGRPPQSFGLLLSRGGWLREVRVCLDQRYRPRRCPARNAGPRDSARVSIWRSF</sequence>
<dbReference type="PROSITE" id="PS00530">
    <property type="entry name" value="RNASE_T2_1"/>
    <property type="match status" value="1"/>
</dbReference>
<feature type="signal peptide" evidence="3">
    <location>
        <begin position="1"/>
        <end position="25"/>
    </location>
</feature>